<protein>
    <submittedName>
        <fullName evidence="19">Blast:UDP-glucose:glycoprotein glucosyltransferase</fullName>
    </submittedName>
</protein>
<keyword evidence="5" id="KW-0328">Glycosyltransferase</keyword>
<dbReference type="UniPathway" id="UPA00378"/>
<comment type="cofactor">
    <cofactor evidence="1">
        <name>Ca(2+)</name>
        <dbReference type="ChEBI" id="CHEBI:29108"/>
    </cofactor>
</comment>
<dbReference type="Pfam" id="PF18403">
    <property type="entry name" value="Thioredoxin_15"/>
    <property type="match status" value="1"/>
</dbReference>
<accession>A0A3B0JS60</accession>
<evidence type="ECO:0000256" key="3">
    <source>
        <dbReference type="ARBA" id="ARBA00004922"/>
    </source>
</evidence>
<evidence type="ECO:0000259" key="17">
    <source>
        <dbReference type="Pfam" id="PF18403"/>
    </source>
</evidence>
<dbReference type="InterPro" id="IPR029044">
    <property type="entry name" value="Nucleotide-diphossugar_trans"/>
</dbReference>
<evidence type="ECO:0000259" key="16">
    <source>
        <dbReference type="Pfam" id="PF18402"/>
    </source>
</evidence>
<keyword evidence="20" id="KW-1185">Reference proteome</keyword>
<gene>
    <name evidence="19" type="ORF">DGUA_6G006689</name>
</gene>
<comment type="catalytic activity">
    <reaction evidence="11">
        <text>N(4)-(alpha-D-Man-(1-&gt;2)-alpha-D-Man-(1-&gt;2)-alpha-D-Man-(1-&gt;3)-[alpha-D-Man-(1-&gt;2)-alpha-D-Man-(1-&gt;3)-[alpha-D-Man-(1-&gt;2)-alpha-D-Man-(1-&gt;6)]-alpha-D-Man-(1-&gt;6)]-beta-D-Man-(1-&gt;4)-beta-D-GlcNAc-(1-&gt;4)-beta-D-GlcNAc)-L-asparaginyl-[protein] (N-glucan mannose isomer 9A1,2,3B1,2,3) + UDP-alpha-D-glucose = N(4)-(alpha-D-Glc-(1-&gt;3)-alpha-D-Man-(1-&gt;2)-alpha-D-Man-(1-&gt;2)-alpha-D-Man-(1-&gt;3)-[alpha-D-Man-(1-&gt;2)-alpha-D-Man-(1-&gt;3)-[alpha-D-Man-(1-&gt;2)-alpha-D-Man-(1-&gt;6)]-alpha-D-Man-(1-&gt;6)]-beta-D-Man-(1-&gt;4)-beta-D-GlcNAc-(1-&gt;4)-beta-D-GlcNAc)-L-asparaginyl-[protein] + UDP + H(+)</text>
        <dbReference type="Rhea" id="RHEA:61304"/>
        <dbReference type="Rhea" id="RHEA-COMP:14356"/>
        <dbReference type="Rhea" id="RHEA-COMP:14357"/>
        <dbReference type="ChEBI" id="CHEBI:15378"/>
        <dbReference type="ChEBI" id="CHEBI:58223"/>
        <dbReference type="ChEBI" id="CHEBI:58885"/>
        <dbReference type="ChEBI" id="CHEBI:59080"/>
        <dbReference type="ChEBI" id="CHEBI:139493"/>
    </reaction>
</comment>
<evidence type="ECO:0000259" key="15">
    <source>
        <dbReference type="Pfam" id="PF18401"/>
    </source>
</evidence>
<sequence>MLRLLCVFVLLQSAAPILARAESSQSYPITTLINAKWTQTPLYLEIAEYLADEQAGLFWDYVRGVAKLDTALNEYDTESQMYNAALELVKAHVSSPELPLLKLVVSMHSLTPRIQTHFQLSDELRSGGACQSSTFAHVGTELACSYVELEKKLELSRAEDSLDSPVDTYSFDHIYPGSENNTRTVVLYGDLGSSQFRTYHKLLEKEANNGKIRYILRHHLAKTEKKPVRLSGYGVELHLKSTEYKSQDDAPKPEAGSTLDEDLDNESDVQGFDFKALKNKHPNLKRALDQLRQRLLQGNDEIAQLKAWEFQDLGLQATAAIAEIQGDESLQILQYTAHNFPMLARTLLAHKVTESLRAEVKHNTETFGRSLNVAPPDGALFINGLFFDADTMDLYSMVETLRSEMRVLESLHSNNVRGGLASSLLALDLTASSKKEFAIDIRDTAVQWINDIETDAQYRRWPSSVMDLLRPTFPGMLRNIRKNVFNLVLIVDALQLKARSVIKLSESFVIHQAPIRLGLVFDAREASKENAEDYIAITCAFNYVSQKKDARAALSFLTDIYAAVGETKVVKKENIVKQLIKEFSTLTRAKAEEFIEEDSTYDYGRELAAEFVQRLGFSDKGQPQALLNGVPMPSNIVTADSEFEEAIFTEIMTHTSTLQKAVYKGEMTDNDVAIDYLMNQPHVMPRLNQRILSQEDVKYLDINGVPYKQLGNVAALNRLSNRDMTATVMENLKFFGGKKSTERIGRASLQFLTIWVFADLDTEEGRNLLTHALEYVQGSESVRLAFIPNTENVPAGDSKNLNRLAWAAMQTLPSTQATEQVLKWLKKPKEKLETPSKVLDILGSTELHLKMLRVYAQRVLGLNKSQRLVIGNGRLYGPLSADESFDSADFALLARFSSLQYGDKVRQVLRESAQDVGADFTSDTLLKLYASLLPRQTKNRFKMPTDLKSDHSVVLLPPKQEKLPHFDVVAVLDPASRGAQKMAPLLILLRQVLNCQLSLFMIPVPQHSDMPVKNFYRYVVEPEIQFEANGVRSDGPLAKFSGLPANPLLTQQIQVPENWLVEAVRAVYDLDNIKLSEIGGPVHSEFDLEYLLLEGHCFDASTGTPPRGLQLVLGTKSKTTLVDTIVMANLGYFQLKANPGAWSLRLREGKSTDIYGISHIDGENANYDAGSSVVQVLITSLRSHVIKLRVSKKPGMQQAELLADETDQAAQSGIWNSIASSFGGSNGNQAAADEDTETINIFSVASGHLYERLLRIMMISLLKHTKSPVKFWFLKNYLSPQFTDFLPHMATEYNFQYELVQYKWPRWLHQQTEKQRTIWGYKILFLDVLFPLNVRKIIFVDADAIVRTDIKELYDLDLGGAPYAYTPFCDSRKEMEGFRFWKQGYWRSHLMGRRYHISALYVVDLKRFRKIAAGDRLRGQYQALSQDPNSLSNLDQDLPNNMIHQVSIKSLPDDWLWCQTWCSDSKFSSAKVIDLCNNPQTKEAKLTAAQRIVPEWKDYDAELKALLARIEDHENSHSRDIDEDPVDDHVVVTTQPPPPEPKHGEL</sequence>
<evidence type="ECO:0000313" key="19">
    <source>
        <dbReference type="EMBL" id="SPP76196.1"/>
    </source>
</evidence>
<comment type="similarity">
    <text evidence="4">Belongs to the glycosyltransferase 8 family.</text>
</comment>
<evidence type="ECO:0000256" key="6">
    <source>
        <dbReference type="ARBA" id="ARBA00022679"/>
    </source>
</evidence>
<dbReference type="InterPro" id="IPR040694">
    <property type="entry name" value="UGGT_TRXL_2"/>
</dbReference>
<evidence type="ECO:0000256" key="2">
    <source>
        <dbReference type="ARBA" id="ARBA00004319"/>
    </source>
</evidence>
<dbReference type="InterPro" id="IPR040692">
    <property type="entry name" value="UGGT_TRXL_3"/>
</dbReference>
<evidence type="ECO:0000256" key="1">
    <source>
        <dbReference type="ARBA" id="ARBA00001913"/>
    </source>
</evidence>
<feature type="domain" description="UGGT thioredoxin-like" evidence="16">
    <location>
        <begin position="439"/>
        <end position="691"/>
    </location>
</feature>
<feature type="region of interest" description="Disordered" evidence="12">
    <location>
        <begin position="1513"/>
        <end position="1546"/>
    </location>
</feature>
<keyword evidence="7 13" id="KW-0732">Signal</keyword>
<dbReference type="Pfam" id="PF06427">
    <property type="entry name" value="UDP-g_GGTase"/>
    <property type="match status" value="1"/>
</dbReference>
<dbReference type="InterPro" id="IPR009448">
    <property type="entry name" value="UDP-g_GGtrans"/>
</dbReference>
<dbReference type="Pfam" id="PF18401">
    <property type="entry name" value="Thioredoxin_13"/>
    <property type="match status" value="1"/>
</dbReference>
<proteinExistence type="inferred from homology"/>
<dbReference type="CDD" id="cd06432">
    <property type="entry name" value="GT8_HUGT1_C_like"/>
    <property type="match status" value="1"/>
</dbReference>
<feature type="domain" description="Glucosyltransferase 24 catalytic" evidence="18">
    <location>
        <begin position="1239"/>
        <end position="1505"/>
    </location>
</feature>
<feature type="chain" id="PRO_5017296302" evidence="13">
    <location>
        <begin position="20"/>
        <end position="1546"/>
    </location>
</feature>
<dbReference type="GO" id="GO:0051082">
    <property type="term" value="F:unfolded protein binding"/>
    <property type="evidence" value="ECO:0007669"/>
    <property type="project" value="TreeGrafter"/>
</dbReference>
<evidence type="ECO:0000259" key="18">
    <source>
        <dbReference type="Pfam" id="PF18404"/>
    </source>
</evidence>
<organism evidence="19 20">
    <name type="scientific">Drosophila guanche</name>
    <name type="common">Fruit fly</name>
    <dbReference type="NCBI Taxonomy" id="7266"/>
    <lineage>
        <taxon>Eukaryota</taxon>
        <taxon>Metazoa</taxon>
        <taxon>Ecdysozoa</taxon>
        <taxon>Arthropoda</taxon>
        <taxon>Hexapoda</taxon>
        <taxon>Insecta</taxon>
        <taxon>Pterygota</taxon>
        <taxon>Neoptera</taxon>
        <taxon>Endopterygota</taxon>
        <taxon>Diptera</taxon>
        <taxon>Brachycera</taxon>
        <taxon>Muscomorpha</taxon>
        <taxon>Ephydroidea</taxon>
        <taxon>Drosophilidae</taxon>
        <taxon>Drosophila</taxon>
        <taxon>Sophophora</taxon>
    </lineage>
</organism>
<feature type="domain" description="UGGT thioredoxin-like" evidence="14">
    <location>
        <begin position="39"/>
        <end position="225"/>
    </location>
</feature>
<dbReference type="GO" id="GO:0003980">
    <property type="term" value="F:UDP-glucose:glycoprotein glucosyltransferase activity"/>
    <property type="evidence" value="ECO:0007669"/>
    <property type="project" value="InterPro"/>
</dbReference>
<evidence type="ECO:0000256" key="11">
    <source>
        <dbReference type="ARBA" id="ARBA00048456"/>
    </source>
</evidence>
<dbReference type="InterPro" id="IPR040693">
    <property type="entry name" value="UGGT_TRXL_1"/>
</dbReference>
<evidence type="ECO:0000256" key="8">
    <source>
        <dbReference type="ARBA" id="ARBA00022824"/>
    </source>
</evidence>
<dbReference type="InterPro" id="IPR040525">
    <property type="entry name" value="UGGT_TRXL_4"/>
</dbReference>
<reference evidence="20" key="1">
    <citation type="submission" date="2018-01" db="EMBL/GenBank/DDBJ databases">
        <authorList>
            <person name="Alioto T."/>
            <person name="Alioto T."/>
        </authorList>
    </citation>
    <scope>NUCLEOTIDE SEQUENCE [LARGE SCALE GENOMIC DNA]</scope>
</reference>
<keyword evidence="6 19" id="KW-0808">Transferase</keyword>
<evidence type="ECO:0000256" key="9">
    <source>
        <dbReference type="ARBA" id="ARBA00023180"/>
    </source>
</evidence>
<dbReference type="GO" id="GO:0005788">
    <property type="term" value="C:endoplasmic reticulum lumen"/>
    <property type="evidence" value="ECO:0007669"/>
    <property type="project" value="UniProtKB-SubCell"/>
</dbReference>
<evidence type="ECO:0000259" key="14">
    <source>
        <dbReference type="Pfam" id="PF18400"/>
    </source>
</evidence>
<dbReference type="Pfam" id="PF18404">
    <property type="entry name" value="Glyco_transf_24"/>
    <property type="match status" value="1"/>
</dbReference>
<dbReference type="Gene3D" id="3.90.550.10">
    <property type="entry name" value="Spore Coat Polysaccharide Biosynthesis Protein SpsA, Chain A"/>
    <property type="match status" value="1"/>
</dbReference>
<evidence type="ECO:0000256" key="12">
    <source>
        <dbReference type="SAM" id="MobiDB-lite"/>
    </source>
</evidence>
<dbReference type="InterPro" id="IPR040497">
    <property type="entry name" value="Glyco_transf_24"/>
</dbReference>
<evidence type="ECO:0000256" key="13">
    <source>
        <dbReference type="SAM" id="SignalP"/>
    </source>
</evidence>
<evidence type="ECO:0000256" key="10">
    <source>
        <dbReference type="ARBA" id="ARBA00045874"/>
    </source>
</evidence>
<feature type="domain" description="UDP-glucose:glycoprotein glucosyltransferase thioredoxin-like" evidence="17">
    <location>
        <begin position="717"/>
        <end position="912"/>
    </location>
</feature>
<dbReference type="GO" id="GO:0018279">
    <property type="term" value="P:protein N-linked glycosylation via asparagine"/>
    <property type="evidence" value="ECO:0007669"/>
    <property type="project" value="TreeGrafter"/>
</dbReference>
<keyword evidence="9" id="KW-0325">Glycoprotein</keyword>
<dbReference type="Pfam" id="PF18402">
    <property type="entry name" value="Thioredoxin_14"/>
    <property type="match status" value="1"/>
</dbReference>
<evidence type="ECO:0000256" key="5">
    <source>
        <dbReference type="ARBA" id="ARBA00022676"/>
    </source>
</evidence>
<dbReference type="PANTHER" id="PTHR11226">
    <property type="entry name" value="UDP-GLUCOSE GLYCOPROTEIN:GLUCOSYLTRANSFERASE"/>
    <property type="match status" value="1"/>
</dbReference>
<dbReference type="SUPFAM" id="SSF53448">
    <property type="entry name" value="Nucleotide-diphospho-sugar transferases"/>
    <property type="match status" value="1"/>
</dbReference>
<comment type="pathway">
    <text evidence="3">Protein modification; protein glycosylation.</text>
</comment>
<feature type="signal peptide" evidence="13">
    <location>
        <begin position="1"/>
        <end position="19"/>
    </location>
</feature>
<dbReference type="FunFam" id="3.90.550.10:FF:000004">
    <property type="entry name" value="UDP-glucose glycoprotein glucosyltransferase 1"/>
    <property type="match status" value="1"/>
</dbReference>
<comment type="function">
    <text evidence="10">Recognizes glycoproteins with minor folding defects. Reglucosylates single N-glycans near the misfolded part of the protein, thus providing quality control for protein folding in the endoplasmic reticulum. Reglucosylated proteins are recognized by calreticulin for recycling to the endoplasmic reticulum and refolding or degradation.</text>
</comment>
<name>A0A3B0JS60_DROGU</name>
<dbReference type="Pfam" id="PF18400">
    <property type="entry name" value="Thioredoxin_12"/>
    <property type="match status" value="1"/>
</dbReference>
<dbReference type="PANTHER" id="PTHR11226:SF0">
    <property type="entry name" value="UDP-GLUCOSE:GLYCOPROTEIN GLUCOSYLTRANSFERASE"/>
    <property type="match status" value="1"/>
</dbReference>
<dbReference type="EMBL" id="OUUW01000002">
    <property type="protein sequence ID" value="SPP76196.1"/>
    <property type="molecule type" value="Genomic_DNA"/>
</dbReference>
<evidence type="ECO:0000256" key="7">
    <source>
        <dbReference type="ARBA" id="ARBA00022729"/>
    </source>
</evidence>
<feature type="domain" description="UGGT thioredoxin-like" evidence="15">
    <location>
        <begin position="299"/>
        <end position="434"/>
    </location>
</feature>
<feature type="region of interest" description="Disordered" evidence="12">
    <location>
        <begin position="244"/>
        <end position="265"/>
    </location>
</feature>
<evidence type="ECO:0000256" key="4">
    <source>
        <dbReference type="ARBA" id="ARBA00006351"/>
    </source>
</evidence>
<dbReference type="Proteomes" id="UP000268350">
    <property type="component" value="Unassembled WGS sequence"/>
</dbReference>
<evidence type="ECO:0000313" key="20">
    <source>
        <dbReference type="Proteomes" id="UP000268350"/>
    </source>
</evidence>
<dbReference type="OMA" id="RQTKTRF"/>
<keyword evidence="8" id="KW-0256">Endoplasmic reticulum</keyword>
<dbReference type="OrthoDB" id="27683at2759"/>
<dbReference type="STRING" id="7266.A0A3B0JS60"/>
<comment type="subcellular location">
    <subcellularLocation>
        <location evidence="2">Endoplasmic reticulum lumen</location>
    </subcellularLocation>
</comment>
<dbReference type="GO" id="GO:0036503">
    <property type="term" value="P:ERAD pathway"/>
    <property type="evidence" value="ECO:0007669"/>
    <property type="project" value="TreeGrafter"/>
</dbReference>